<dbReference type="EC" id="2.3.1.50" evidence="5"/>
<evidence type="ECO:0000256" key="1">
    <source>
        <dbReference type="ARBA" id="ARBA00001933"/>
    </source>
</evidence>
<dbReference type="InterPro" id="IPR015422">
    <property type="entry name" value="PyrdxlP-dep_Trfase_small"/>
</dbReference>
<keyword evidence="8" id="KW-0746">Sphingolipid metabolism</keyword>
<evidence type="ECO:0000256" key="5">
    <source>
        <dbReference type="ARBA" id="ARBA00013220"/>
    </source>
</evidence>
<dbReference type="Gene3D" id="3.40.640.10">
    <property type="entry name" value="Type I PLP-dependent aspartate aminotransferase-like (Major domain)"/>
    <property type="match status" value="1"/>
</dbReference>
<dbReference type="InterPro" id="IPR050087">
    <property type="entry name" value="AON_synthase_class-II"/>
</dbReference>
<dbReference type="SUPFAM" id="SSF53383">
    <property type="entry name" value="PLP-dependent transferases"/>
    <property type="match status" value="1"/>
</dbReference>
<name>A0A1L0BPN4_9ASCO</name>
<feature type="domain" description="Aminotransferase class I/classII large" evidence="11">
    <location>
        <begin position="140"/>
        <end position="423"/>
    </location>
</feature>
<evidence type="ECO:0000313" key="12">
    <source>
        <dbReference type="EMBL" id="SGZ53359.1"/>
    </source>
</evidence>
<accession>A0A1L0BPN4</accession>
<dbReference type="AlphaFoldDB" id="A0A1L0BPN4"/>
<gene>
    <name evidence="12" type="ORF">SAMEA4029010_CIC11G00000005117</name>
</gene>
<comment type="pathway">
    <text evidence="2">Lipid metabolism; sphingolipid metabolism.</text>
</comment>
<keyword evidence="6" id="KW-0808">Transferase</keyword>
<dbReference type="GO" id="GO:0005783">
    <property type="term" value="C:endoplasmic reticulum"/>
    <property type="evidence" value="ECO:0007669"/>
    <property type="project" value="TreeGrafter"/>
</dbReference>
<dbReference type="PANTHER" id="PTHR13693">
    <property type="entry name" value="CLASS II AMINOTRANSFERASE/8-AMINO-7-OXONONANOATE SYNTHASE"/>
    <property type="match status" value="1"/>
</dbReference>
<evidence type="ECO:0000256" key="9">
    <source>
        <dbReference type="ARBA" id="ARBA00023098"/>
    </source>
</evidence>
<dbReference type="STRING" id="45354.A0A1L0BPN4"/>
<evidence type="ECO:0000256" key="7">
    <source>
        <dbReference type="ARBA" id="ARBA00022898"/>
    </source>
</evidence>
<keyword evidence="10" id="KW-0012">Acyltransferase</keyword>
<dbReference type="GO" id="GO:0004758">
    <property type="term" value="F:serine C-palmitoyltransferase activity"/>
    <property type="evidence" value="ECO:0007669"/>
    <property type="project" value="TreeGrafter"/>
</dbReference>
<evidence type="ECO:0000256" key="3">
    <source>
        <dbReference type="ARBA" id="ARBA00004991"/>
    </source>
</evidence>
<keyword evidence="7" id="KW-0663">Pyridoxal phosphate</keyword>
<dbReference type="InterPro" id="IPR015424">
    <property type="entry name" value="PyrdxlP-dep_Trfase"/>
</dbReference>
<dbReference type="GO" id="GO:0046513">
    <property type="term" value="P:ceramide biosynthetic process"/>
    <property type="evidence" value="ECO:0007669"/>
    <property type="project" value="TreeGrafter"/>
</dbReference>
<evidence type="ECO:0000259" key="11">
    <source>
        <dbReference type="Pfam" id="PF00155"/>
    </source>
</evidence>
<dbReference type="GO" id="GO:0030170">
    <property type="term" value="F:pyridoxal phosphate binding"/>
    <property type="evidence" value="ECO:0007669"/>
    <property type="project" value="InterPro"/>
</dbReference>
<dbReference type="EMBL" id="LT635759">
    <property type="protein sequence ID" value="SGZ53359.1"/>
    <property type="molecule type" value="Genomic_DNA"/>
</dbReference>
<reference evidence="12 13" key="1">
    <citation type="submission" date="2016-10" db="EMBL/GenBank/DDBJ databases">
        <authorList>
            <person name="de Groot N.N."/>
        </authorList>
    </citation>
    <scope>NUCLEOTIDE SEQUENCE [LARGE SCALE GENOMIC DNA]</scope>
    <source>
        <strain evidence="12 13">CBS 141442</strain>
    </source>
</reference>
<evidence type="ECO:0000256" key="4">
    <source>
        <dbReference type="ARBA" id="ARBA00008392"/>
    </source>
</evidence>
<dbReference type="Proteomes" id="UP000182334">
    <property type="component" value="Chromosome IV"/>
</dbReference>
<dbReference type="Gene3D" id="3.90.1150.10">
    <property type="entry name" value="Aspartate Aminotransferase, domain 1"/>
    <property type="match status" value="1"/>
</dbReference>
<protein>
    <recommendedName>
        <fullName evidence="5">serine C-palmitoyltransferase</fullName>
        <ecNumber evidence="5">2.3.1.50</ecNumber>
    </recommendedName>
</protein>
<sequence>MSVKTVTTFTTAIPSTVELLEVKLAETLNFYLNYLERIPGGLIIQRYIRSSYRDDPIRSVFEFALFLFAVHYFLSSKKKENKSELVKFSKKEIDDLVEEWEPAPLVDEVTELEHWRLAENHVKGKNGAHIELVQHPEYGKVVNLSSLDFLNLNGNSDLDAAARLTIASSGVGACGPPNFYGTQDVHVRLEEDLARYLGSEQAILYGQDFVTAGSVIPAFLKRGDLAVVDSGVSLAIQKALIVSRCDIEWFDHNDMEHLDQILSELKPMLSKQKLRRRFIVTEAMFAYSGDIANLPEIVELKNKYKYRLFVDETLSIGTLGKSGRGITEHFGISRDEISITIGSLANAFASSGGFCVGVRPMVHHQRINSIAYVFSAALPPYSAKVVSETIKLITESENSDGQSAIISALQEKVKYTYEKLTKKFTHSKYLTVKSCLDSPIIHLGFTDAFREKLDLPPMYGNSTFLTKGRPERKLNKFSHHYNVECYIMQKIINTLLVQQHTLINRTRIVYEQENLPVESPRLLIHINSGVSHEELNAVISALPTVVNEVCSRLKGPADLFTIENELMTL</sequence>
<comment type="similarity">
    <text evidence="4">Belongs to the class-II pyridoxal-phosphate-dependent aminotransferase family.</text>
</comment>
<comment type="cofactor">
    <cofactor evidence="1">
        <name>pyridoxal 5'-phosphate</name>
        <dbReference type="ChEBI" id="CHEBI:597326"/>
    </cofactor>
</comment>
<evidence type="ECO:0000256" key="8">
    <source>
        <dbReference type="ARBA" id="ARBA00022919"/>
    </source>
</evidence>
<keyword evidence="9" id="KW-0443">Lipid metabolism</keyword>
<comment type="pathway">
    <text evidence="3">Sphingolipid metabolism.</text>
</comment>
<dbReference type="OrthoDB" id="3168162at2759"/>
<proteinExistence type="inferred from homology"/>
<evidence type="ECO:0000256" key="10">
    <source>
        <dbReference type="ARBA" id="ARBA00023315"/>
    </source>
</evidence>
<dbReference type="Pfam" id="PF00155">
    <property type="entry name" value="Aminotran_1_2"/>
    <property type="match status" value="1"/>
</dbReference>
<dbReference type="GO" id="GO:0016020">
    <property type="term" value="C:membrane"/>
    <property type="evidence" value="ECO:0007669"/>
    <property type="project" value="GOC"/>
</dbReference>
<evidence type="ECO:0000313" key="13">
    <source>
        <dbReference type="Proteomes" id="UP000182334"/>
    </source>
</evidence>
<dbReference type="PANTHER" id="PTHR13693:SF2">
    <property type="entry name" value="SERINE PALMITOYLTRANSFERASE 1"/>
    <property type="match status" value="1"/>
</dbReference>
<evidence type="ECO:0000256" key="2">
    <source>
        <dbReference type="ARBA" id="ARBA00004760"/>
    </source>
</evidence>
<organism evidence="12 13">
    <name type="scientific">Sungouiella intermedia</name>
    <dbReference type="NCBI Taxonomy" id="45354"/>
    <lineage>
        <taxon>Eukaryota</taxon>
        <taxon>Fungi</taxon>
        <taxon>Dikarya</taxon>
        <taxon>Ascomycota</taxon>
        <taxon>Saccharomycotina</taxon>
        <taxon>Pichiomycetes</taxon>
        <taxon>Metschnikowiaceae</taxon>
        <taxon>Sungouiella</taxon>
    </lineage>
</organism>
<dbReference type="InterPro" id="IPR015421">
    <property type="entry name" value="PyrdxlP-dep_Trfase_major"/>
</dbReference>
<dbReference type="GO" id="GO:0046512">
    <property type="term" value="P:sphingosine biosynthetic process"/>
    <property type="evidence" value="ECO:0007669"/>
    <property type="project" value="TreeGrafter"/>
</dbReference>
<dbReference type="InterPro" id="IPR004839">
    <property type="entry name" value="Aminotransferase_I/II_large"/>
</dbReference>
<keyword evidence="13" id="KW-1185">Reference proteome</keyword>
<evidence type="ECO:0000256" key="6">
    <source>
        <dbReference type="ARBA" id="ARBA00022679"/>
    </source>
</evidence>